<feature type="region of interest" description="Disordered" evidence="5">
    <location>
        <begin position="300"/>
        <end position="393"/>
    </location>
</feature>
<dbReference type="InterPro" id="IPR013083">
    <property type="entry name" value="Znf_RING/FYVE/PHD"/>
</dbReference>
<evidence type="ECO:0008006" key="10">
    <source>
        <dbReference type="Google" id="ProtNLM"/>
    </source>
</evidence>
<reference evidence="8 9" key="1">
    <citation type="journal article" date="2013" name="PLoS Genet.">
        <title>Distinctive expansion of potential virulence genes in the genome of the oomycete fish pathogen Saprolegnia parasitica.</title>
        <authorList>
            <person name="Jiang R.H."/>
            <person name="de Bruijn I."/>
            <person name="Haas B.J."/>
            <person name="Belmonte R."/>
            <person name="Lobach L."/>
            <person name="Christie J."/>
            <person name="van den Ackerveken G."/>
            <person name="Bottin A."/>
            <person name="Bulone V."/>
            <person name="Diaz-Moreno S.M."/>
            <person name="Dumas B."/>
            <person name="Fan L."/>
            <person name="Gaulin E."/>
            <person name="Govers F."/>
            <person name="Grenville-Briggs L.J."/>
            <person name="Horner N.R."/>
            <person name="Levin J.Z."/>
            <person name="Mammella M."/>
            <person name="Meijer H.J."/>
            <person name="Morris P."/>
            <person name="Nusbaum C."/>
            <person name="Oome S."/>
            <person name="Phillips A.J."/>
            <person name="van Rooyen D."/>
            <person name="Rzeszutek E."/>
            <person name="Saraiva M."/>
            <person name="Secombes C.J."/>
            <person name="Seidl M.F."/>
            <person name="Snel B."/>
            <person name="Stassen J.H."/>
            <person name="Sykes S."/>
            <person name="Tripathy S."/>
            <person name="van den Berg H."/>
            <person name="Vega-Arreguin J.C."/>
            <person name="Wawra S."/>
            <person name="Young S.K."/>
            <person name="Zeng Q."/>
            <person name="Dieguez-Uribeondo J."/>
            <person name="Russ C."/>
            <person name="Tyler B.M."/>
            <person name="van West P."/>
        </authorList>
    </citation>
    <scope>NUCLEOTIDE SEQUENCE [LARGE SCALE GENOMIC DNA]</scope>
    <source>
        <strain evidence="8 9">CBS 223.65</strain>
    </source>
</reference>
<dbReference type="PROSITE" id="PS01359">
    <property type="entry name" value="ZF_PHD_1"/>
    <property type="match status" value="1"/>
</dbReference>
<evidence type="ECO:0000256" key="1">
    <source>
        <dbReference type="ARBA" id="ARBA00022723"/>
    </source>
</evidence>
<dbReference type="CDD" id="cd15571">
    <property type="entry name" value="ePHD"/>
    <property type="match status" value="2"/>
</dbReference>
<feature type="domain" description="PHD-type" evidence="7">
    <location>
        <begin position="190"/>
        <end position="294"/>
    </location>
</feature>
<dbReference type="STRING" id="695850.A0A067CC64"/>
<feature type="domain" description="PHD-type" evidence="6">
    <location>
        <begin position="132"/>
        <end position="182"/>
    </location>
</feature>
<dbReference type="PROSITE" id="PS51805">
    <property type="entry name" value="EPHD"/>
    <property type="match status" value="2"/>
</dbReference>
<dbReference type="GO" id="GO:0006357">
    <property type="term" value="P:regulation of transcription by RNA polymerase II"/>
    <property type="evidence" value="ECO:0007669"/>
    <property type="project" value="TreeGrafter"/>
</dbReference>
<dbReference type="InterPro" id="IPR019787">
    <property type="entry name" value="Znf_PHD-finger"/>
</dbReference>
<evidence type="ECO:0000313" key="8">
    <source>
        <dbReference type="EMBL" id="KDO26745.1"/>
    </source>
</evidence>
<dbReference type="GO" id="GO:0008270">
    <property type="term" value="F:zinc ion binding"/>
    <property type="evidence" value="ECO:0007669"/>
    <property type="project" value="UniProtKB-KW"/>
</dbReference>
<evidence type="ECO:0000256" key="5">
    <source>
        <dbReference type="SAM" id="MobiDB-lite"/>
    </source>
</evidence>
<keyword evidence="2 4" id="KW-0863">Zinc-finger</keyword>
<dbReference type="KEGG" id="spar:SPRG_20543"/>
<evidence type="ECO:0000256" key="2">
    <source>
        <dbReference type="ARBA" id="ARBA00022771"/>
    </source>
</evidence>
<evidence type="ECO:0000313" key="9">
    <source>
        <dbReference type="Proteomes" id="UP000030745"/>
    </source>
</evidence>
<dbReference type="OrthoDB" id="20839at2759"/>
<dbReference type="InterPro" id="IPR019786">
    <property type="entry name" value="Zinc_finger_PHD-type_CS"/>
</dbReference>
<dbReference type="EMBL" id="KK583222">
    <property type="protein sequence ID" value="KDO26745.1"/>
    <property type="molecule type" value="Genomic_DNA"/>
</dbReference>
<keyword evidence="1" id="KW-0479">Metal-binding</keyword>
<feature type="compositionally biased region" description="Low complexity" evidence="5">
    <location>
        <begin position="310"/>
        <end position="325"/>
    </location>
</feature>
<dbReference type="PANTHER" id="PTHR13793:SF107">
    <property type="entry name" value="BROMODOMAIN-CONTAINING PROTEIN HOMOLOG"/>
    <property type="match status" value="1"/>
</dbReference>
<dbReference type="Proteomes" id="UP000030745">
    <property type="component" value="Unassembled WGS sequence"/>
</dbReference>
<dbReference type="GeneID" id="24141650"/>
<dbReference type="InterPro" id="IPR050701">
    <property type="entry name" value="Histone_Mod_Regulator"/>
</dbReference>
<dbReference type="InterPro" id="IPR034732">
    <property type="entry name" value="EPHD"/>
</dbReference>
<feature type="compositionally biased region" description="Basic and acidic residues" evidence="5">
    <location>
        <begin position="1048"/>
        <end position="1061"/>
    </location>
</feature>
<name>A0A067CC64_SAPPC</name>
<feature type="domain" description="PHD-type" evidence="7">
    <location>
        <begin position="921"/>
        <end position="1024"/>
    </location>
</feature>
<dbReference type="AlphaFoldDB" id="A0A067CC64"/>
<dbReference type="SMART" id="SM00249">
    <property type="entry name" value="PHD"/>
    <property type="match status" value="3"/>
</dbReference>
<dbReference type="Pfam" id="PF13832">
    <property type="entry name" value="zf-HC5HC2H_2"/>
    <property type="match status" value="2"/>
</dbReference>
<keyword evidence="9" id="KW-1185">Reference proteome</keyword>
<sequence>MEALADHALFGYTVHDMLLKESIHTVHELLESAGHEPDFVEILSDALDDVEENIRAAPSSLNEYGYLLASVANLRDEVEFSLGAAEPVKAKADLATFEFSQAIQWRADLPATDGHAALGTIPAAAPPSAPSEVRCDVCAGDVSFADDRIVICDECDVAVHESCYDIKRVPDSAWYCHFCASNRISCESDLAACAACNHLGGALVPTLNGKWVHMACTQYLPELYFIHDKVEGIELLKPRRKLKCSICKKADNAACVQCCAGKCPTAYHVMCALRSGVAFTRQEDAYVSYCKVHAKSGGNLPIARHDAPAKRSATSASSTARLLALPPSPPLQPATGPVSTPIKPPTPSKPSMTTPVKPPTPSKPPMSTPSKPTPVKPSTTEVTPAEAPRSIAMKAPRPEYFQTKLTAPVAKPKARKNKELQQQIKAVGASLFDCPVFVPIVRSHGEYIMCLVPALPLGIEFDPAALLQQKKYIVEYPSDPSPHGVFTYAYAHGYLAPGDELCAINSMPLANISPAHMKDEILPQCKLPIQCWFKKKVPLPTDGPRASEPSSALTLDAPTSSNEEWPWCYLRSDGKLAMPRIWSVFDEMYHGTSVDTSALLESLRSPESLYVIPPIGFSDVPDVIYEKRKELHATKAAIPVAALSPLDVGTMVKVAKRTWPGINKLGGTGRVKARRPVGDGFTYDVVYVLGGRDNHIERQYVTPVTMDDPVGATPSDAKDATHDEAWTLKASLVTKGPMPGMEPGATSFQVTFRVEHESDAIAETSKATIHALPEGLSLRLDAVTDVLEEGVPDELGPQLQALHEQLRAVDASTKATFEKLSSLLDQEKKRAYFTAMEALTNRQYEEMYEKMMALHEEHYGPVNPPPTPKAAKSVALVPTTGQVPVPALDHASAIDPDEEDDDDDEDVDLPLFITGKQEESSATCVLCLIPGGDLAATSCGQVAHIMCLLYTPETYFDEHLGYGIANVPAERLSLVCDICRKKVGVNKLQCASKKCTKSYHVQCAYVRGLLTTYPSFAGWCPKHLAKADPQTQASIDWPPHIKKQLIKEGKLLEDNDETEKPARKRKSEIAPSPKPSPPVSDNEEAPTPSVAFRVGDTVRVTERTWKGINKPGGVARIKKKHEISASAVTYDVEYILGGAEKAVEAMYIAPHVADVSGKKRRRTTNATYEFD</sequence>
<keyword evidence="3" id="KW-0862">Zinc</keyword>
<feature type="region of interest" description="Disordered" evidence="5">
    <location>
        <begin position="1048"/>
        <end position="1093"/>
    </location>
</feature>
<organism evidence="8 9">
    <name type="scientific">Saprolegnia parasitica (strain CBS 223.65)</name>
    <dbReference type="NCBI Taxonomy" id="695850"/>
    <lineage>
        <taxon>Eukaryota</taxon>
        <taxon>Sar</taxon>
        <taxon>Stramenopiles</taxon>
        <taxon>Oomycota</taxon>
        <taxon>Saprolegniomycetes</taxon>
        <taxon>Saprolegniales</taxon>
        <taxon>Saprolegniaceae</taxon>
        <taxon>Saprolegnia</taxon>
    </lineage>
</organism>
<dbReference type="PROSITE" id="PS50016">
    <property type="entry name" value="ZF_PHD_2"/>
    <property type="match status" value="1"/>
</dbReference>
<dbReference type="RefSeq" id="XP_012202625.1">
    <property type="nucleotide sequence ID" value="XM_012347235.1"/>
</dbReference>
<feature type="compositionally biased region" description="Pro residues" evidence="5">
    <location>
        <begin position="356"/>
        <end position="375"/>
    </location>
</feature>
<dbReference type="InterPro" id="IPR011011">
    <property type="entry name" value="Znf_FYVE_PHD"/>
</dbReference>
<evidence type="ECO:0000256" key="3">
    <source>
        <dbReference type="ARBA" id="ARBA00022833"/>
    </source>
</evidence>
<accession>A0A067CC64</accession>
<evidence type="ECO:0000256" key="4">
    <source>
        <dbReference type="PROSITE-ProRule" id="PRU00146"/>
    </source>
</evidence>
<protein>
    <recommendedName>
        <fullName evidence="10">PHD-type domain-containing protein</fullName>
    </recommendedName>
</protein>
<dbReference type="SUPFAM" id="SSF57903">
    <property type="entry name" value="FYVE/PHD zinc finger"/>
    <property type="match status" value="1"/>
</dbReference>
<dbReference type="InterPro" id="IPR001965">
    <property type="entry name" value="Znf_PHD"/>
</dbReference>
<dbReference type="OMA" id="KCTVAYH"/>
<dbReference type="Pfam" id="PF13831">
    <property type="entry name" value="PHD_2"/>
    <property type="match status" value="1"/>
</dbReference>
<dbReference type="VEuPathDB" id="FungiDB:SPRG_20543"/>
<gene>
    <name evidence="8" type="ORF">SPRG_20543</name>
</gene>
<evidence type="ECO:0000259" key="7">
    <source>
        <dbReference type="PROSITE" id="PS51805"/>
    </source>
</evidence>
<evidence type="ECO:0000259" key="6">
    <source>
        <dbReference type="PROSITE" id="PS50016"/>
    </source>
</evidence>
<dbReference type="PANTHER" id="PTHR13793">
    <property type="entry name" value="PHD FINGER PROTEINS"/>
    <property type="match status" value="1"/>
</dbReference>
<proteinExistence type="predicted"/>
<dbReference type="CDD" id="cd15492">
    <property type="entry name" value="PHD_BRPF_JADE_like"/>
    <property type="match status" value="1"/>
</dbReference>
<dbReference type="Gene3D" id="3.30.40.10">
    <property type="entry name" value="Zinc/RING finger domain, C3HC4 (zinc finger)"/>
    <property type="match status" value="3"/>
</dbReference>